<comment type="similarity">
    <text evidence="2">Belongs to the GDPGP1 family.</text>
</comment>
<sequence length="428" mass="48820">MVTIRKFERNQFLSKFETSEQLKCSLFSFQGIKTPIYYMGSQSLVDNTAVGGLSKIPEEEQSLLDALLLSQWEERTWKGRFRYDVTTSEIKVISGRRKFLAQLNEGWNMDYLPKAEDNKICQQIDPFIFHCMNHDEEILFCVASSEKTNSEIIPEATVPNGAILIIINATPAEYGHVFLVPWGSNRLYQFDAVSLEMMLRVSVETNNPSFHLFYDSSSPAASHLYFQACYFPDHLPVELMPVDTFFADGRTGTHISTVMDYPIKALLFECTYNIKMVVEVMSKTCSYLQEKNIPYSILISDCGKKTFLFLQTLATSCKLSAWECSGYFLFRSRSEFDQVTEDSMRKHLNAVSLDNESFQTVQQLCFSIAIGTSWANEYCSSLPRIQASWSCNTYSKCHKTSPIVGRFFPSSSRHFSAISPYFSNDSGQ</sequence>
<dbReference type="GO" id="GO:0080048">
    <property type="term" value="F:GDP-D-glucose phosphorylase activity"/>
    <property type="evidence" value="ECO:0007669"/>
    <property type="project" value="InterPro"/>
</dbReference>
<comment type="caution">
    <text evidence="11">The sequence shown here is derived from an EMBL/GenBank/DDBJ whole genome shotgun (WGS) entry which is preliminary data.</text>
</comment>
<dbReference type="InterPro" id="IPR058866">
    <property type="entry name" value="GDPGP1_N"/>
</dbReference>
<dbReference type="AlphaFoldDB" id="A0AA39RR33"/>
<evidence type="ECO:0000256" key="3">
    <source>
        <dbReference type="ARBA" id="ARBA00022490"/>
    </source>
</evidence>
<evidence type="ECO:0000259" key="10">
    <source>
        <dbReference type="Pfam" id="PF26217"/>
    </source>
</evidence>
<evidence type="ECO:0000256" key="2">
    <source>
        <dbReference type="ARBA" id="ARBA00006451"/>
    </source>
</evidence>
<protein>
    <submittedName>
        <fullName evidence="11">Uncharacterized protein</fullName>
    </submittedName>
</protein>
<dbReference type="GO" id="GO:0016787">
    <property type="term" value="F:hydrolase activity"/>
    <property type="evidence" value="ECO:0007669"/>
    <property type="project" value="UniProtKB-KW"/>
</dbReference>
<reference evidence="11" key="1">
    <citation type="journal article" date="2022" name="Plant J.">
        <title>Strategies of tolerance reflected in two North American maple genomes.</title>
        <authorList>
            <person name="McEvoy S.L."/>
            <person name="Sezen U.U."/>
            <person name="Trouern-Trend A."/>
            <person name="McMahon S.M."/>
            <person name="Schaberg P.G."/>
            <person name="Yang J."/>
            <person name="Wegrzyn J.L."/>
            <person name="Swenson N.G."/>
        </authorList>
    </citation>
    <scope>NUCLEOTIDE SEQUENCE</scope>
    <source>
        <strain evidence="11">NS2018</strain>
    </source>
</reference>
<keyword evidence="4" id="KW-0344">Guanine-nucleotide releasing factor</keyword>
<keyword evidence="5" id="KW-0808">Transferase</keyword>
<keyword evidence="7" id="KW-0547">Nucleotide-binding</keyword>
<comment type="subcellular location">
    <subcellularLocation>
        <location evidence="1">Cytoplasm</location>
    </subcellularLocation>
</comment>
<evidence type="ECO:0000256" key="5">
    <source>
        <dbReference type="ARBA" id="ARBA00022679"/>
    </source>
</evidence>
<evidence type="ECO:0000256" key="1">
    <source>
        <dbReference type="ARBA" id="ARBA00004496"/>
    </source>
</evidence>
<reference evidence="11" key="2">
    <citation type="submission" date="2023-06" db="EMBL/GenBank/DDBJ databases">
        <authorList>
            <person name="Swenson N.G."/>
            <person name="Wegrzyn J.L."/>
            <person name="Mcevoy S.L."/>
        </authorList>
    </citation>
    <scope>NUCLEOTIDE SEQUENCE</scope>
    <source>
        <strain evidence="11">NS2018</strain>
        <tissue evidence="11">Leaf</tissue>
    </source>
</reference>
<keyword evidence="12" id="KW-1185">Reference proteome</keyword>
<evidence type="ECO:0000256" key="7">
    <source>
        <dbReference type="ARBA" id="ARBA00022741"/>
    </source>
</evidence>
<dbReference type="GO" id="GO:0000166">
    <property type="term" value="F:nucleotide binding"/>
    <property type="evidence" value="ECO:0007669"/>
    <property type="project" value="UniProtKB-KW"/>
</dbReference>
<evidence type="ECO:0000313" key="12">
    <source>
        <dbReference type="Proteomes" id="UP001168877"/>
    </source>
</evidence>
<dbReference type="InterPro" id="IPR058865">
    <property type="entry name" value="GDPGP1_C"/>
</dbReference>
<dbReference type="Pfam" id="PF26216">
    <property type="entry name" value="GDPGP1_C"/>
    <property type="match status" value="1"/>
</dbReference>
<dbReference type="GO" id="GO:0005085">
    <property type="term" value="F:guanyl-nucleotide exchange factor activity"/>
    <property type="evidence" value="ECO:0007669"/>
    <property type="project" value="UniProtKB-KW"/>
</dbReference>
<evidence type="ECO:0000313" key="11">
    <source>
        <dbReference type="EMBL" id="KAK0578298.1"/>
    </source>
</evidence>
<evidence type="ECO:0000256" key="4">
    <source>
        <dbReference type="ARBA" id="ARBA00022658"/>
    </source>
</evidence>
<dbReference type="PANTHER" id="PTHR20884">
    <property type="entry name" value="GDP-D-GLUCOSE PHOSPHORYLASE 1"/>
    <property type="match status" value="1"/>
</dbReference>
<dbReference type="EMBL" id="JAUESC010000385">
    <property type="protein sequence ID" value="KAK0578298.1"/>
    <property type="molecule type" value="Genomic_DNA"/>
</dbReference>
<dbReference type="PANTHER" id="PTHR20884:SF9">
    <property type="entry name" value="OS12G0612100 PROTEIN"/>
    <property type="match status" value="1"/>
</dbReference>
<organism evidence="11 12">
    <name type="scientific">Acer saccharum</name>
    <name type="common">Sugar maple</name>
    <dbReference type="NCBI Taxonomy" id="4024"/>
    <lineage>
        <taxon>Eukaryota</taxon>
        <taxon>Viridiplantae</taxon>
        <taxon>Streptophyta</taxon>
        <taxon>Embryophyta</taxon>
        <taxon>Tracheophyta</taxon>
        <taxon>Spermatophyta</taxon>
        <taxon>Magnoliopsida</taxon>
        <taxon>eudicotyledons</taxon>
        <taxon>Gunneridae</taxon>
        <taxon>Pentapetalae</taxon>
        <taxon>rosids</taxon>
        <taxon>malvids</taxon>
        <taxon>Sapindales</taxon>
        <taxon>Sapindaceae</taxon>
        <taxon>Hippocastanoideae</taxon>
        <taxon>Acereae</taxon>
        <taxon>Acer</taxon>
    </lineage>
</organism>
<dbReference type="Proteomes" id="UP001168877">
    <property type="component" value="Unassembled WGS sequence"/>
</dbReference>
<evidence type="ECO:0000256" key="6">
    <source>
        <dbReference type="ARBA" id="ARBA00022695"/>
    </source>
</evidence>
<feature type="domain" description="GDPGP1-like C-terminal" evidence="9">
    <location>
        <begin position="236"/>
        <end position="369"/>
    </location>
</feature>
<evidence type="ECO:0000259" key="9">
    <source>
        <dbReference type="Pfam" id="PF26216"/>
    </source>
</evidence>
<proteinExistence type="inferred from homology"/>
<dbReference type="GO" id="GO:0006006">
    <property type="term" value="P:glucose metabolic process"/>
    <property type="evidence" value="ECO:0007669"/>
    <property type="project" value="TreeGrafter"/>
</dbReference>
<accession>A0AA39RR33</accession>
<gene>
    <name evidence="11" type="ORF">LWI29_008281</name>
</gene>
<keyword evidence="6" id="KW-0548">Nucleotidyltransferase</keyword>
<dbReference type="GO" id="GO:0005737">
    <property type="term" value="C:cytoplasm"/>
    <property type="evidence" value="ECO:0007669"/>
    <property type="project" value="UniProtKB-SubCell"/>
</dbReference>
<name>A0AA39RR33_ACESA</name>
<keyword evidence="8" id="KW-0378">Hydrolase</keyword>
<feature type="domain" description="GDPGP1-like N-terminal" evidence="10">
    <location>
        <begin position="64"/>
        <end position="229"/>
    </location>
</feature>
<dbReference type="InterPro" id="IPR026506">
    <property type="entry name" value="GDPGP"/>
</dbReference>
<keyword evidence="3" id="KW-0963">Cytoplasm</keyword>
<dbReference type="Pfam" id="PF26217">
    <property type="entry name" value="GDPGP1_N"/>
    <property type="match status" value="1"/>
</dbReference>
<evidence type="ECO:0000256" key="8">
    <source>
        <dbReference type="ARBA" id="ARBA00022801"/>
    </source>
</evidence>